<keyword evidence="2" id="KW-1185">Reference proteome</keyword>
<dbReference type="SUPFAM" id="SSF56672">
    <property type="entry name" value="DNA/RNA polymerases"/>
    <property type="match status" value="1"/>
</dbReference>
<dbReference type="OrthoDB" id="10037236at2759"/>
<accession>A0A6S7HP24</accession>
<gene>
    <name evidence="1" type="ORF">PACLA_8A035947</name>
</gene>
<protein>
    <submittedName>
        <fullName evidence="1">Uncharacterized protein</fullName>
    </submittedName>
</protein>
<dbReference type="InterPro" id="IPR043502">
    <property type="entry name" value="DNA/RNA_pol_sf"/>
</dbReference>
<organism evidence="1 2">
    <name type="scientific">Paramuricea clavata</name>
    <name type="common">Red gorgonian</name>
    <name type="synonym">Violescent sea-whip</name>
    <dbReference type="NCBI Taxonomy" id="317549"/>
    <lineage>
        <taxon>Eukaryota</taxon>
        <taxon>Metazoa</taxon>
        <taxon>Cnidaria</taxon>
        <taxon>Anthozoa</taxon>
        <taxon>Octocorallia</taxon>
        <taxon>Malacalcyonacea</taxon>
        <taxon>Plexauridae</taxon>
        <taxon>Paramuricea</taxon>
    </lineage>
</organism>
<proteinExistence type="predicted"/>
<dbReference type="Proteomes" id="UP001152795">
    <property type="component" value="Unassembled WGS sequence"/>
</dbReference>
<dbReference type="Gene3D" id="3.60.10.10">
    <property type="entry name" value="Endonuclease/exonuclease/phosphatase"/>
    <property type="match status" value="1"/>
</dbReference>
<dbReference type="SUPFAM" id="SSF56219">
    <property type="entry name" value="DNase I-like"/>
    <property type="match status" value="1"/>
</dbReference>
<dbReference type="EMBL" id="CACRXK020005424">
    <property type="protein sequence ID" value="CAB4006149.1"/>
    <property type="molecule type" value="Genomic_DNA"/>
</dbReference>
<dbReference type="AlphaFoldDB" id="A0A6S7HP24"/>
<evidence type="ECO:0000313" key="1">
    <source>
        <dbReference type="EMBL" id="CAB4006149.1"/>
    </source>
</evidence>
<comment type="caution">
    <text evidence="1">The sequence shown here is derived from an EMBL/GenBank/DDBJ whole genome shotgun (WGS) entry which is preliminary data.</text>
</comment>
<sequence length="638" mass="72845">MPLPTNIWNHLKDLGLIRPYRGLRGGLYTKRTCTNHIPTIHSRRNYCFRFPATQTKVINRSNLLNIQIVNSSTKHDFPTIFLSNTRSMVNKIDEICGAILTNKCDIAVITESWLLSHITDNLISIPGFSTVRKDRASEQRGGGLCTYINKELNFIELDYFSDVQVETQWFLLKPYILPRNINSIIMVTVYHPPQNNNNILRNHLFQSLDIALTKYPNSGIIILGDFNQFKPGSLCSSYKLKKLVLRPTRGANILDQIYSNLHRNYCESLILPPIGSSDYSSIILKPKAYCPTTQHTTRILRRDCRLANKQALTMELSRTDWSCVQHYTTCNEKLTCFNAILSKAIDSHLPMRSIKLHPSDKPWINTNIKKLIAKRQRAWLTGHPSAYSFYRNKTTKLCRQARRTYFNSKILNTKDSNPKKWWKNIKALSGFAKPPLPSCLYHDGEFKRGADLADLIAESFSKVSDDIPALSFTKLPITTIPNEFILSPQQVEYELSNIKVHKSVGPDAIPNWLLKFCASFLSSPICSIFNSSIAQGAFPNTWKCADVIPISKVPNPKSADDDLRPISLTSVLSKILERFIYHWLLSSIHLHIDPYQYGNIKNCSTTHQLIHLIHHWLVETDKPGNLIRSCMIDFSKAS</sequence>
<evidence type="ECO:0000313" key="2">
    <source>
        <dbReference type="Proteomes" id="UP001152795"/>
    </source>
</evidence>
<dbReference type="PANTHER" id="PTHR47510:SF3">
    <property type="entry name" value="ENDO_EXONUCLEASE_PHOSPHATASE DOMAIN-CONTAINING PROTEIN"/>
    <property type="match status" value="1"/>
</dbReference>
<dbReference type="InterPro" id="IPR036691">
    <property type="entry name" value="Endo/exonu/phosph_ase_sf"/>
</dbReference>
<dbReference type="PANTHER" id="PTHR47510">
    <property type="entry name" value="REVERSE TRANSCRIPTASE DOMAIN-CONTAINING PROTEIN"/>
    <property type="match status" value="1"/>
</dbReference>
<reference evidence="1" key="1">
    <citation type="submission" date="2020-04" db="EMBL/GenBank/DDBJ databases">
        <authorList>
            <person name="Alioto T."/>
            <person name="Alioto T."/>
            <person name="Gomez Garrido J."/>
        </authorList>
    </citation>
    <scope>NUCLEOTIDE SEQUENCE</scope>
    <source>
        <strain evidence="1">A484AB</strain>
    </source>
</reference>
<name>A0A6S7HP24_PARCT</name>